<dbReference type="InParanoid" id="A0A1U7S5W5"/>
<dbReference type="AlphaFoldDB" id="A0A1U7S5W5"/>
<name>A0A1U7S5W5_ALLSI</name>
<dbReference type="Proteomes" id="UP000189705">
    <property type="component" value="Unplaced"/>
</dbReference>
<sequence length="330" mass="36506">MFFRSVNMMSSIPLYVCCILLLSTDWASDPQQTPSDPQHGRDASPLPSTNTVLLMLSAWAETLGTATNRSSLTACLCLPLSVSDPVLTPYLEPLDVPAWFRDRSKDNPPSITVYYDWGSHKWVPRNTTYTWPPDITFAHLNTTTRNCTSTSTDHLASGTVTGDTISIFCSRISWGINPQGMSWSRPDNSLNWNPQSLTPPWYLALPPCTAPCVNCSNACPLKLGPVPQVTLSSFHRPPSLVTWSVSLAINVSANLTWHSFFYPILPAALMSLACHGTKLVPDKPPRAWEAYSFSGDRQDHLFMPDGGSYGFLNRPHCVNLCKILVDNVNM</sequence>
<evidence type="ECO:0000256" key="1">
    <source>
        <dbReference type="SAM" id="SignalP"/>
    </source>
</evidence>
<keyword evidence="1" id="KW-0732">Signal</keyword>
<proteinExistence type="predicted"/>
<reference evidence="3" key="1">
    <citation type="submission" date="2025-08" db="UniProtKB">
        <authorList>
            <consortium name="RefSeq"/>
        </authorList>
    </citation>
    <scope>IDENTIFICATION</scope>
</reference>
<keyword evidence="2" id="KW-1185">Reference proteome</keyword>
<gene>
    <name evidence="3" type="primary">LOC102382083</name>
</gene>
<feature type="chain" id="PRO_5010545495" evidence="1">
    <location>
        <begin position="28"/>
        <end position="330"/>
    </location>
</feature>
<organism evidence="2 3">
    <name type="scientific">Alligator sinensis</name>
    <name type="common">Chinese alligator</name>
    <dbReference type="NCBI Taxonomy" id="38654"/>
    <lineage>
        <taxon>Eukaryota</taxon>
        <taxon>Metazoa</taxon>
        <taxon>Chordata</taxon>
        <taxon>Craniata</taxon>
        <taxon>Vertebrata</taxon>
        <taxon>Euteleostomi</taxon>
        <taxon>Archelosauria</taxon>
        <taxon>Archosauria</taxon>
        <taxon>Crocodylia</taxon>
        <taxon>Alligatoridae</taxon>
        <taxon>Alligatorinae</taxon>
        <taxon>Alligator</taxon>
    </lineage>
</organism>
<dbReference type="RefSeq" id="XP_006029766.1">
    <property type="nucleotide sequence ID" value="XM_006029704.2"/>
</dbReference>
<protein>
    <submittedName>
        <fullName evidence="3">Uncharacterized protein LOC102382083 isoform X1</fullName>
    </submittedName>
</protein>
<evidence type="ECO:0000313" key="2">
    <source>
        <dbReference type="Proteomes" id="UP000189705"/>
    </source>
</evidence>
<evidence type="ECO:0000313" key="3">
    <source>
        <dbReference type="RefSeq" id="XP_006029766.1"/>
    </source>
</evidence>
<accession>A0A1U7S5W5</accession>
<dbReference type="GeneID" id="102382083"/>
<dbReference type="KEGG" id="asn:102382083"/>
<feature type="signal peptide" evidence="1">
    <location>
        <begin position="1"/>
        <end position="27"/>
    </location>
</feature>